<keyword evidence="11" id="KW-1185">Reference proteome</keyword>
<evidence type="ECO:0000256" key="7">
    <source>
        <dbReference type="SAM" id="MobiDB-lite"/>
    </source>
</evidence>
<sequence length="605" mass="69484">MKRSRQHEHTSLPDPKQQKLPFLSSSQKKCLGITDAFPAQRLAWPGACTNDKNTKNQEVGQNGSHDKFVVHEQKNLASHSIPADKSMENEAHGGIALSKQVIPTGTNGKNQEVKQNHSHEEIVRALSMHGHHPSMIGLDRFKELVAYLNPMVKTPSFFDLTVDSWKLFQEEESKLKKKLVALRNRVCLSAYVWHCNPRLAFLCLSVHYIDDEWEKQQKIIRFRAVDPSCNAKELSNIMLKAIEEWHLGGKVFSIILDDAFIDDTVALNVKASLQKWNKLAANHSLFVVRYATHLLDQVVQVGLDELDTYMEKSAKFSKHTMGSTGSVLQDSNCSYAPSKEDWKLAQRICGMLQGFHKHMDFTHNFPSPAIFFEKLWAVKKKVHLKASIYREPYFVSRKLEEAFSRVREKMQRKFRECWNGCFMHFFMPMAMDPNYRLKYVMSHLDVDTFDNDKEDYLQQVHDTLASLFNEYSNLKEPYSTSGAKTSKETIVDGDMLMDYYFHSKYPYSAGPLSELDQYLQEPCLTTGESSVLQWWKEHHLTYPTIARMARDILAVPCSTDCKEATRTARIAMTESASKHQVEQFACVQDWLKPAGTMAVESMEDL</sequence>
<evidence type="ECO:0008006" key="12">
    <source>
        <dbReference type="Google" id="ProtNLM"/>
    </source>
</evidence>
<dbReference type="GO" id="GO:0008270">
    <property type="term" value="F:zinc ion binding"/>
    <property type="evidence" value="ECO:0007669"/>
    <property type="project" value="UniProtKB-KW"/>
</dbReference>
<dbReference type="InterPro" id="IPR012337">
    <property type="entry name" value="RNaseH-like_sf"/>
</dbReference>
<dbReference type="InterPro" id="IPR008906">
    <property type="entry name" value="HATC_C_dom"/>
</dbReference>
<evidence type="ECO:0000256" key="5">
    <source>
        <dbReference type="ARBA" id="ARBA00023125"/>
    </source>
</evidence>
<feature type="domain" description="hAT-like transposase RNase-H fold" evidence="9">
    <location>
        <begin position="364"/>
        <end position="471"/>
    </location>
</feature>
<feature type="region of interest" description="Disordered" evidence="7">
    <location>
        <begin position="1"/>
        <end position="21"/>
    </location>
</feature>
<name>A0ABC9G6F3_9POAL</name>
<evidence type="ECO:0000259" key="8">
    <source>
        <dbReference type="Pfam" id="PF05699"/>
    </source>
</evidence>
<evidence type="ECO:0000256" key="4">
    <source>
        <dbReference type="ARBA" id="ARBA00022833"/>
    </source>
</evidence>
<evidence type="ECO:0000256" key="2">
    <source>
        <dbReference type="ARBA" id="ARBA00022723"/>
    </source>
</evidence>
<protein>
    <recommendedName>
        <fullName evidence="12">HAT C-terminal dimerisation domain-containing protein</fullName>
    </recommendedName>
</protein>
<keyword evidence="4" id="KW-0862">Zinc</keyword>
<keyword evidence="6" id="KW-0539">Nucleus</keyword>
<comment type="subcellular location">
    <subcellularLocation>
        <location evidence="1">Nucleus</location>
    </subcellularLocation>
</comment>
<evidence type="ECO:0000313" key="10">
    <source>
        <dbReference type="EMBL" id="CAL5088518.1"/>
    </source>
</evidence>
<dbReference type="GO" id="GO:0005634">
    <property type="term" value="C:nucleus"/>
    <property type="evidence" value="ECO:0007669"/>
    <property type="project" value="UniProtKB-SubCell"/>
</dbReference>
<dbReference type="EMBL" id="OZ075118">
    <property type="protein sequence ID" value="CAL5088518.1"/>
    <property type="molecule type" value="Genomic_DNA"/>
</dbReference>
<dbReference type="InterPro" id="IPR052035">
    <property type="entry name" value="ZnF_BED_domain_contain"/>
</dbReference>
<evidence type="ECO:0000256" key="1">
    <source>
        <dbReference type="ARBA" id="ARBA00004123"/>
    </source>
</evidence>
<dbReference type="Pfam" id="PF05699">
    <property type="entry name" value="Dimer_Tnp_hAT"/>
    <property type="match status" value="1"/>
</dbReference>
<feature type="domain" description="HAT C-terminal dimerisation" evidence="8">
    <location>
        <begin position="514"/>
        <end position="590"/>
    </location>
</feature>
<dbReference type="Pfam" id="PF14372">
    <property type="entry name" value="hAT-like_RNase-H"/>
    <property type="match status" value="1"/>
</dbReference>
<evidence type="ECO:0000313" key="11">
    <source>
        <dbReference type="Proteomes" id="UP001497457"/>
    </source>
</evidence>
<evidence type="ECO:0000256" key="6">
    <source>
        <dbReference type="ARBA" id="ARBA00023242"/>
    </source>
</evidence>
<dbReference type="SUPFAM" id="SSF53098">
    <property type="entry name" value="Ribonuclease H-like"/>
    <property type="match status" value="1"/>
</dbReference>
<dbReference type="AlphaFoldDB" id="A0ABC9G6F3"/>
<reference evidence="10" key="1">
    <citation type="submission" date="2024-10" db="EMBL/GenBank/DDBJ databases">
        <authorList>
            <person name="Ryan C."/>
        </authorList>
    </citation>
    <scope>NUCLEOTIDE SEQUENCE [LARGE SCALE GENOMIC DNA]</scope>
</reference>
<keyword evidence="5" id="KW-0238">DNA-binding</keyword>
<keyword evidence="3" id="KW-0863">Zinc-finger</keyword>
<dbReference type="PANTHER" id="PTHR46481">
    <property type="entry name" value="ZINC FINGER BED DOMAIN-CONTAINING PROTEIN 4"/>
    <property type="match status" value="1"/>
</dbReference>
<dbReference type="GO" id="GO:0003677">
    <property type="term" value="F:DNA binding"/>
    <property type="evidence" value="ECO:0007669"/>
    <property type="project" value="UniProtKB-KW"/>
</dbReference>
<evidence type="ECO:0000256" key="3">
    <source>
        <dbReference type="ARBA" id="ARBA00022771"/>
    </source>
</evidence>
<organism evidence="10 11">
    <name type="scientific">Urochloa decumbens</name>
    <dbReference type="NCBI Taxonomy" id="240449"/>
    <lineage>
        <taxon>Eukaryota</taxon>
        <taxon>Viridiplantae</taxon>
        <taxon>Streptophyta</taxon>
        <taxon>Embryophyta</taxon>
        <taxon>Tracheophyta</taxon>
        <taxon>Spermatophyta</taxon>
        <taxon>Magnoliopsida</taxon>
        <taxon>Liliopsida</taxon>
        <taxon>Poales</taxon>
        <taxon>Poaceae</taxon>
        <taxon>PACMAD clade</taxon>
        <taxon>Panicoideae</taxon>
        <taxon>Panicodae</taxon>
        <taxon>Paniceae</taxon>
        <taxon>Melinidinae</taxon>
        <taxon>Urochloa</taxon>
    </lineage>
</organism>
<evidence type="ECO:0000259" key="9">
    <source>
        <dbReference type="Pfam" id="PF14372"/>
    </source>
</evidence>
<gene>
    <name evidence="10" type="ORF">URODEC1_LOCUS112859</name>
</gene>
<accession>A0ABC9G6F3</accession>
<dbReference type="Proteomes" id="UP001497457">
    <property type="component" value="Chromosome 8b"/>
</dbReference>
<proteinExistence type="predicted"/>
<dbReference type="InterPro" id="IPR025525">
    <property type="entry name" value="hAT-like_transposase_RNase-H"/>
</dbReference>
<keyword evidence="2" id="KW-0479">Metal-binding</keyword>
<dbReference type="PANTHER" id="PTHR46481:SF10">
    <property type="entry name" value="ZINC FINGER BED DOMAIN-CONTAINING PROTEIN 39"/>
    <property type="match status" value="1"/>
</dbReference>